<reference evidence="1 2" key="1">
    <citation type="submission" date="2016-10" db="EMBL/GenBank/DDBJ databases">
        <title>Genome sequence of the ascomycete fungus Penicillium subrubescens.</title>
        <authorList>
            <person name="De Vries R.P."/>
            <person name="Peng M."/>
            <person name="Dilokpimol A."/>
            <person name="Hilden K."/>
            <person name="Makela M.R."/>
            <person name="Grigoriev I."/>
            <person name="Riley R."/>
            <person name="Granchi Z."/>
        </authorList>
    </citation>
    <scope>NUCLEOTIDE SEQUENCE [LARGE SCALE GENOMIC DNA]</scope>
    <source>
        <strain evidence="1 2">CBS 132785</strain>
    </source>
</reference>
<dbReference type="EMBL" id="MNBE01000598">
    <property type="protein sequence ID" value="OKP06270.1"/>
    <property type="molecule type" value="Genomic_DNA"/>
</dbReference>
<sequence length="111" mass="12668">MDDLIIQVQNSYDSPEAIDACLKNFACFAERWEDAVPYYELFQFLHKQILQPTGAPAMEIDLPGLAEAEAHLDQLKKKYLHRAILGMIEDMMYGGFVQYEALPDNLVTEVV</sequence>
<name>A0A1Q5U1A4_9EURO</name>
<protein>
    <submittedName>
        <fullName evidence="1">Uncharacterized protein</fullName>
    </submittedName>
</protein>
<gene>
    <name evidence="1" type="ORF">PENSUB_6260</name>
</gene>
<proteinExistence type="predicted"/>
<organism evidence="1 2">
    <name type="scientific">Penicillium subrubescens</name>
    <dbReference type="NCBI Taxonomy" id="1316194"/>
    <lineage>
        <taxon>Eukaryota</taxon>
        <taxon>Fungi</taxon>
        <taxon>Dikarya</taxon>
        <taxon>Ascomycota</taxon>
        <taxon>Pezizomycotina</taxon>
        <taxon>Eurotiomycetes</taxon>
        <taxon>Eurotiomycetidae</taxon>
        <taxon>Eurotiales</taxon>
        <taxon>Aspergillaceae</taxon>
        <taxon>Penicillium</taxon>
    </lineage>
</organism>
<evidence type="ECO:0000313" key="1">
    <source>
        <dbReference type="EMBL" id="OKP06270.1"/>
    </source>
</evidence>
<dbReference type="STRING" id="1316194.A0A1Q5U1A4"/>
<keyword evidence="2" id="KW-1185">Reference proteome</keyword>
<comment type="caution">
    <text evidence="1">The sequence shown here is derived from an EMBL/GenBank/DDBJ whole genome shotgun (WGS) entry which is preliminary data.</text>
</comment>
<dbReference type="AlphaFoldDB" id="A0A1Q5U1A4"/>
<dbReference type="Proteomes" id="UP000186955">
    <property type="component" value="Unassembled WGS sequence"/>
</dbReference>
<accession>A0A1Q5U1A4</accession>
<evidence type="ECO:0000313" key="2">
    <source>
        <dbReference type="Proteomes" id="UP000186955"/>
    </source>
</evidence>